<dbReference type="RefSeq" id="WP_259400012.1">
    <property type="nucleotide sequence ID" value="NZ_JACJIO010000013.1"/>
</dbReference>
<evidence type="ECO:0000313" key="2">
    <source>
        <dbReference type="EMBL" id="MBA9081748.1"/>
    </source>
</evidence>
<accession>A0ABR6DZQ0</accession>
<gene>
    <name evidence="2" type="ORF">FHR79_001871</name>
</gene>
<organism evidence="2 3">
    <name type="scientific">Micrococcus aloeverae</name>
    <dbReference type="NCBI Taxonomy" id="1391911"/>
    <lineage>
        <taxon>Bacteria</taxon>
        <taxon>Bacillati</taxon>
        <taxon>Actinomycetota</taxon>
        <taxon>Actinomycetes</taxon>
        <taxon>Micrococcales</taxon>
        <taxon>Micrococcaceae</taxon>
        <taxon>Micrococcus</taxon>
    </lineage>
</organism>
<proteinExistence type="predicted"/>
<keyword evidence="1" id="KW-0812">Transmembrane</keyword>
<dbReference type="Proteomes" id="UP000582085">
    <property type="component" value="Unassembled WGS sequence"/>
</dbReference>
<feature type="transmembrane region" description="Helical" evidence="1">
    <location>
        <begin position="49"/>
        <end position="67"/>
    </location>
</feature>
<evidence type="ECO:0000256" key="1">
    <source>
        <dbReference type="SAM" id="Phobius"/>
    </source>
</evidence>
<feature type="transmembrane region" description="Helical" evidence="1">
    <location>
        <begin position="73"/>
        <end position="93"/>
    </location>
</feature>
<keyword evidence="3" id="KW-1185">Reference proteome</keyword>
<name>A0ABR6DZQ0_9MICC</name>
<comment type="caution">
    <text evidence="2">The sequence shown here is derived from an EMBL/GenBank/DDBJ whole genome shotgun (WGS) entry which is preliminary data.</text>
</comment>
<keyword evidence="1" id="KW-0472">Membrane</keyword>
<reference evidence="2 3" key="1">
    <citation type="submission" date="2020-08" db="EMBL/GenBank/DDBJ databases">
        <title>The Agave Microbiome: Exploring the role of microbial communities in plant adaptations to desert environments.</title>
        <authorList>
            <person name="Partida-Martinez L.P."/>
        </authorList>
    </citation>
    <scope>NUCLEOTIDE SEQUENCE [LARGE SCALE GENOMIC DNA]</scope>
    <source>
        <strain evidence="2 3">RAT4</strain>
    </source>
</reference>
<dbReference type="EMBL" id="JACJIO010000013">
    <property type="protein sequence ID" value="MBA9081748.1"/>
    <property type="molecule type" value="Genomic_DNA"/>
</dbReference>
<sequence length="104" mass="10477">MPVSDPSPSSSRPAVLGFAARYPWVLATLVVVALTLGLHLAGAEDPARWIASAYALVVAAWTSVGMVRDLLRGHWGVGILAVTVVVATVLVGGGGGTSPPCSSA</sequence>
<protein>
    <submittedName>
        <fullName evidence="2">Uncharacterized protein</fullName>
    </submittedName>
</protein>
<keyword evidence="1" id="KW-1133">Transmembrane helix</keyword>
<feature type="transmembrane region" description="Helical" evidence="1">
    <location>
        <begin position="20"/>
        <end position="42"/>
    </location>
</feature>
<evidence type="ECO:0000313" key="3">
    <source>
        <dbReference type="Proteomes" id="UP000582085"/>
    </source>
</evidence>